<dbReference type="GO" id="GO:0015031">
    <property type="term" value="P:protein transport"/>
    <property type="evidence" value="ECO:0007669"/>
    <property type="project" value="UniProtKB-KW"/>
</dbReference>
<dbReference type="FunFam" id="3.40.50.300:FF:000695">
    <property type="entry name" value="Flagellar biosynthesis regulator FlhF"/>
    <property type="match status" value="1"/>
</dbReference>
<evidence type="ECO:0000313" key="16">
    <source>
        <dbReference type="EMBL" id="SCM80445.1"/>
    </source>
</evidence>
<dbReference type="SMART" id="SM00962">
    <property type="entry name" value="SRP54"/>
    <property type="match status" value="1"/>
</dbReference>
<comment type="subcellular location">
    <subcellularLocation>
        <location evidence="1">Cell membrane</location>
        <topology evidence="1">Peripheral membrane protein</topology>
        <orientation evidence="1">Cytoplasmic side</orientation>
    </subcellularLocation>
</comment>
<keyword evidence="8" id="KW-0653">Protein transport</keyword>
<dbReference type="PANTHER" id="PTHR43134">
    <property type="entry name" value="SIGNAL RECOGNITION PARTICLE RECEPTOR SUBUNIT ALPHA"/>
    <property type="match status" value="1"/>
</dbReference>
<evidence type="ECO:0000256" key="11">
    <source>
        <dbReference type="ARBA" id="ARBA00023225"/>
    </source>
</evidence>
<evidence type="ECO:0000259" key="15">
    <source>
        <dbReference type="SMART" id="SM00962"/>
    </source>
</evidence>
<evidence type="ECO:0000256" key="8">
    <source>
        <dbReference type="ARBA" id="ARBA00022927"/>
    </source>
</evidence>
<evidence type="ECO:0000256" key="13">
    <source>
        <dbReference type="NCBIfam" id="TIGR03499"/>
    </source>
</evidence>
<evidence type="ECO:0000256" key="5">
    <source>
        <dbReference type="ARBA" id="ARBA00022475"/>
    </source>
</evidence>
<evidence type="ECO:0000256" key="10">
    <source>
        <dbReference type="ARBA" id="ARBA00023136"/>
    </source>
</evidence>
<reference evidence="16" key="1">
    <citation type="submission" date="2016-08" db="EMBL/GenBank/DDBJ databases">
        <authorList>
            <person name="Seilhamer J.J."/>
        </authorList>
    </citation>
    <scope>NUCLEOTIDE SEQUENCE</scope>
    <source>
        <strain evidence="16">86</strain>
    </source>
</reference>
<dbReference type="RefSeq" id="WP_288183850.1">
    <property type="nucleotide sequence ID" value="NZ_LT608335.1"/>
</dbReference>
<dbReference type="InterPro" id="IPR020006">
    <property type="entry name" value="FlhF"/>
</dbReference>
<keyword evidence="4" id="KW-0813">Transport</keyword>
<sequence length="366" mass="40439">MKVKLFTAHSMPEAMAQVKQDLGRDAVILHTRRFKKGGILGFFGREMVEVMAALDSPAAPSVEKKQWIPPAANTIEDTKITAMQLEMSNMRKMMEQMLCQFSQDSKSTSPLMDVLLKHDIEPVIAESLIKGIPDGKNGAAGDPGMIRKLLVDRIVQCLQGIDGIDISPSGCKTVALIGPTGVGKTTTIAKLAANFALKEGYKVALITADTYRIAAVEQLKIYGDIIGVPLEIVYSPDELRTALYRHEDKHLVLIDTAGRSPSNREQLTELQELLAVDPYIETHLVLSTTTKYRDAFEIVNNFSVCSPHKFLFTKVDEASNLGTVLNLLYHFPTTLSYMTTGQSVPDDIELVNSTKLANMILRDYHE</sequence>
<dbReference type="Gene3D" id="1.20.120.1380">
    <property type="entry name" value="Flagellar FlhF biosynthesis protein, N domain"/>
    <property type="match status" value="1"/>
</dbReference>
<evidence type="ECO:0000256" key="3">
    <source>
        <dbReference type="ARBA" id="ARBA00014919"/>
    </source>
</evidence>
<dbReference type="InterPro" id="IPR047040">
    <property type="entry name" value="FlhF__GTPase_dom"/>
</dbReference>
<comment type="function">
    <text evidence="12">Necessary for flagellar biosynthesis. May be involved in translocation of the flagellum.</text>
</comment>
<dbReference type="InterPro" id="IPR003593">
    <property type="entry name" value="AAA+_ATPase"/>
</dbReference>
<evidence type="ECO:0000256" key="1">
    <source>
        <dbReference type="ARBA" id="ARBA00004413"/>
    </source>
</evidence>
<dbReference type="GO" id="GO:0044781">
    <property type="term" value="P:bacterial-type flagellum organization"/>
    <property type="evidence" value="ECO:0007669"/>
    <property type="project" value="UniProtKB-UniRule"/>
</dbReference>
<accession>A0A212LS61</accession>
<dbReference type="GO" id="GO:0005886">
    <property type="term" value="C:plasma membrane"/>
    <property type="evidence" value="ECO:0007669"/>
    <property type="project" value="UniProtKB-SubCell"/>
</dbReference>
<comment type="similarity">
    <text evidence="2">Belongs to the GTP-binding SRP family.</text>
</comment>
<dbReference type="Pfam" id="PF00448">
    <property type="entry name" value="SRP54"/>
    <property type="match status" value="1"/>
</dbReference>
<proteinExistence type="inferred from homology"/>
<keyword evidence="11" id="KW-1006">Bacterial flagellum protein export</keyword>
<dbReference type="CDD" id="cd17873">
    <property type="entry name" value="FlhF"/>
    <property type="match status" value="1"/>
</dbReference>
<dbReference type="InterPro" id="IPR027417">
    <property type="entry name" value="P-loop_NTPase"/>
</dbReference>
<dbReference type="Gene3D" id="3.40.50.300">
    <property type="entry name" value="P-loop containing nucleotide triphosphate hydrolases"/>
    <property type="match status" value="1"/>
</dbReference>
<dbReference type="GO" id="GO:0006614">
    <property type="term" value="P:SRP-dependent cotranslational protein targeting to membrane"/>
    <property type="evidence" value="ECO:0007669"/>
    <property type="project" value="UniProtKB-UniRule"/>
</dbReference>
<keyword evidence="16" id="KW-0282">Flagellum</keyword>
<evidence type="ECO:0000256" key="9">
    <source>
        <dbReference type="ARBA" id="ARBA00023134"/>
    </source>
</evidence>
<keyword evidence="10" id="KW-0472">Membrane</keyword>
<name>A0A212LS61_9FIRM</name>
<dbReference type="EMBL" id="FMJE01000003">
    <property type="protein sequence ID" value="SCM80445.1"/>
    <property type="molecule type" value="Genomic_DNA"/>
</dbReference>
<feature type="domain" description="SRP54-type proteins GTP-binding" evidence="15">
    <location>
        <begin position="171"/>
        <end position="362"/>
    </location>
</feature>
<keyword evidence="16" id="KW-0969">Cilium</keyword>
<dbReference type="InterPro" id="IPR000897">
    <property type="entry name" value="SRP54_GTPase_dom"/>
</dbReference>
<keyword evidence="16" id="KW-0966">Cell projection</keyword>
<evidence type="ECO:0000256" key="7">
    <source>
        <dbReference type="ARBA" id="ARBA00022795"/>
    </source>
</evidence>
<dbReference type="NCBIfam" id="TIGR03499">
    <property type="entry name" value="FlhF"/>
    <property type="match status" value="1"/>
</dbReference>
<gene>
    <name evidence="16" type="primary">flhF</name>
    <name evidence="16" type="ORF">KL86SPO_30623</name>
</gene>
<dbReference type="GO" id="GO:0005525">
    <property type="term" value="F:GTP binding"/>
    <property type="evidence" value="ECO:0007669"/>
    <property type="project" value="UniProtKB-UniRule"/>
</dbReference>
<dbReference type="SMART" id="SM00382">
    <property type="entry name" value="AAA"/>
    <property type="match status" value="1"/>
</dbReference>
<organism evidence="16">
    <name type="scientific">uncultured Sporomusa sp</name>
    <dbReference type="NCBI Taxonomy" id="307249"/>
    <lineage>
        <taxon>Bacteria</taxon>
        <taxon>Bacillati</taxon>
        <taxon>Bacillota</taxon>
        <taxon>Negativicutes</taxon>
        <taxon>Selenomonadales</taxon>
        <taxon>Sporomusaceae</taxon>
        <taxon>Sporomusa</taxon>
        <taxon>environmental samples</taxon>
    </lineage>
</organism>
<keyword evidence="6" id="KW-0547">Nucleotide-binding</keyword>
<evidence type="ECO:0000256" key="4">
    <source>
        <dbReference type="ARBA" id="ARBA00022448"/>
    </source>
</evidence>
<dbReference type="AlphaFoldDB" id="A0A212LS61"/>
<keyword evidence="5" id="KW-1003">Cell membrane</keyword>
<protein>
    <recommendedName>
        <fullName evidence="3 13">Flagellar biosynthesis protein FlhF</fullName>
    </recommendedName>
</protein>
<evidence type="ECO:0000256" key="12">
    <source>
        <dbReference type="ARBA" id="ARBA00025337"/>
    </source>
</evidence>
<keyword evidence="7" id="KW-1005">Bacterial flagellum biogenesis</keyword>
<evidence type="ECO:0000256" key="2">
    <source>
        <dbReference type="ARBA" id="ARBA00008531"/>
    </source>
</evidence>
<dbReference type="SUPFAM" id="SSF52540">
    <property type="entry name" value="P-loop containing nucleoside triphosphate hydrolases"/>
    <property type="match status" value="1"/>
</dbReference>
<dbReference type="GO" id="GO:0003924">
    <property type="term" value="F:GTPase activity"/>
    <property type="evidence" value="ECO:0007669"/>
    <property type="project" value="UniProtKB-UniRule"/>
</dbReference>
<dbReference type="GO" id="GO:0005047">
    <property type="term" value="F:signal recognition particle binding"/>
    <property type="evidence" value="ECO:0007669"/>
    <property type="project" value="TreeGrafter"/>
</dbReference>
<keyword evidence="9" id="KW-0342">GTP-binding</keyword>
<evidence type="ECO:0000259" key="14">
    <source>
        <dbReference type="SMART" id="SM00382"/>
    </source>
</evidence>
<dbReference type="PANTHER" id="PTHR43134:SF3">
    <property type="entry name" value="FLAGELLAR BIOSYNTHESIS PROTEIN FLHF"/>
    <property type="match status" value="1"/>
</dbReference>
<evidence type="ECO:0000256" key="6">
    <source>
        <dbReference type="ARBA" id="ARBA00022741"/>
    </source>
</evidence>
<feature type="domain" description="AAA+ ATPase" evidence="14">
    <location>
        <begin position="170"/>
        <end position="316"/>
    </location>
</feature>